<dbReference type="Proteomes" id="UP000198281">
    <property type="component" value="Unassembled WGS sequence"/>
</dbReference>
<gene>
    <name evidence="4" type="ORF">SAMN06295912_1132</name>
</gene>
<dbReference type="InterPro" id="IPR009594">
    <property type="entry name" value="Tscrpt_reg_HTH_AraC_N"/>
</dbReference>
<dbReference type="PANTHER" id="PTHR43436">
    <property type="entry name" value="ARAC-FAMILY TRANSCRIPTIONAL REGULATOR"/>
    <property type="match status" value="1"/>
</dbReference>
<dbReference type="InterPro" id="IPR009057">
    <property type="entry name" value="Homeodomain-like_sf"/>
</dbReference>
<reference evidence="5" key="1">
    <citation type="submission" date="2017-06" db="EMBL/GenBank/DDBJ databases">
        <authorList>
            <person name="Varghese N."/>
            <person name="Submissions S."/>
        </authorList>
    </citation>
    <scope>NUCLEOTIDE SEQUENCE [LARGE SCALE GENOMIC DNA]</scope>
    <source>
        <strain evidence="5">LNB2</strain>
    </source>
</reference>
<dbReference type="SUPFAM" id="SSF46689">
    <property type="entry name" value="Homeodomain-like"/>
    <property type="match status" value="2"/>
</dbReference>
<keyword evidence="1" id="KW-0805">Transcription regulation</keyword>
<protein>
    <submittedName>
        <fullName evidence="4">AraC-type DNA-binding protein</fullName>
    </submittedName>
</protein>
<evidence type="ECO:0000256" key="1">
    <source>
        <dbReference type="ARBA" id="ARBA00023015"/>
    </source>
</evidence>
<evidence type="ECO:0000259" key="3">
    <source>
        <dbReference type="PROSITE" id="PS01124"/>
    </source>
</evidence>
<dbReference type="SMART" id="SM00342">
    <property type="entry name" value="HTH_ARAC"/>
    <property type="match status" value="1"/>
</dbReference>
<evidence type="ECO:0000256" key="2">
    <source>
        <dbReference type="ARBA" id="ARBA00023163"/>
    </source>
</evidence>
<dbReference type="PANTHER" id="PTHR43436:SF1">
    <property type="entry name" value="TRANSCRIPTIONAL REGULATORY PROTEIN"/>
    <property type="match status" value="1"/>
</dbReference>
<keyword evidence="5" id="KW-1185">Reference proteome</keyword>
<evidence type="ECO:0000313" key="5">
    <source>
        <dbReference type="Proteomes" id="UP000198281"/>
    </source>
</evidence>
<dbReference type="Gene3D" id="1.10.10.60">
    <property type="entry name" value="Homeodomain-like"/>
    <property type="match status" value="1"/>
</dbReference>
<keyword evidence="4" id="KW-0238">DNA-binding</keyword>
<accession>A0A239GMI5</accession>
<proteinExistence type="predicted"/>
<dbReference type="RefSeq" id="WP_089220031.1">
    <property type="nucleotide sequence ID" value="NZ_FZOS01000013.1"/>
</dbReference>
<name>A0A239GMI5_9SPHN</name>
<organism evidence="4 5">
    <name type="scientific">Edaphosphingomonas laterariae</name>
    <dbReference type="NCBI Taxonomy" id="861865"/>
    <lineage>
        <taxon>Bacteria</taxon>
        <taxon>Pseudomonadati</taxon>
        <taxon>Pseudomonadota</taxon>
        <taxon>Alphaproteobacteria</taxon>
        <taxon>Sphingomonadales</taxon>
        <taxon>Rhizorhabdaceae</taxon>
        <taxon>Edaphosphingomonas</taxon>
    </lineage>
</organism>
<dbReference type="EMBL" id="FZOS01000013">
    <property type="protein sequence ID" value="SNS69978.1"/>
    <property type="molecule type" value="Genomic_DNA"/>
</dbReference>
<dbReference type="InterPro" id="IPR018060">
    <property type="entry name" value="HTH_AraC"/>
</dbReference>
<evidence type="ECO:0000313" key="4">
    <source>
        <dbReference type="EMBL" id="SNS69978.1"/>
    </source>
</evidence>
<dbReference type="OrthoDB" id="9802263at2"/>
<dbReference type="PROSITE" id="PS01124">
    <property type="entry name" value="HTH_ARAC_FAMILY_2"/>
    <property type="match status" value="1"/>
</dbReference>
<dbReference type="AlphaFoldDB" id="A0A239GMI5"/>
<dbReference type="Pfam" id="PF06719">
    <property type="entry name" value="AraC_N"/>
    <property type="match status" value="1"/>
</dbReference>
<sequence>MEALDRLASLIERYAIVDGTHETAIPRLMLVRSSRPTEPAHAIAEPALCLVAQGRKVAMLGDGIYRYDRARYLLVSADLPLIGHVTEASAERPYLCVRLGLDRTLLSSLVVEMAAGARPAPTGTPPGLMLTPVAAELADAVARLVALLDRPSDIPILAPLIEREVLYRLLTGDQHEQARHIAMSDGRLAQVNRAIDWIRRNFAEGFRIETVAAEAGMSASSLHEHFRAVTAMSPLQYQKRIRLQEARRLILAEGRDAAQAGFTVGYDSPSQFSREYARLFGAPPLRDVARIRSDPDGMLVA</sequence>
<keyword evidence="2" id="KW-0804">Transcription</keyword>
<dbReference type="GO" id="GO:0003700">
    <property type="term" value="F:DNA-binding transcription factor activity"/>
    <property type="evidence" value="ECO:0007669"/>
    <property type="project" value="InterPro"/>
</dbReference>
<dbReference type="GO" id="GO:0043565">
    <property type="term" value="F:sequence-specific DNA binding"/>
    <property type="evidence" value="ECO:0007669"/>
    <property type="project" value="InterPro"/>
</dbReference>
<dbReference type="Pfam" id="PF12833">
    <property type="entry name" value="HTH_18"/>
    <property type="match status" value="1"/>
</dbReference>
<feature type="domain" description="HTH araC/xylS-type" evidence="3">
    <location>
        <begin position="192"/>
        <end position="290"/>
    </location>
</feature>